<dbReference type="Pfam" id="PF05450">
    <property type="entry name" value="Nicastrin"/>
    <property type="match status" value="1"/>
</dbReference>
<dbReference type="EMBL" id="CAJOBJ010356857">
    <property type="protein sequence ID" value="CAF5215197.1"/>
    <property type="molecule type" value="Genomic_DNA"/>
</dbReference>
<proteinExistence type="predicted"/>
<sequence>LHSYPSKLIDQNFIDSLIKNNRKINQIPTGTPLPPASSQIFLQQTSSSFPAYILASINQNQILNRYYHSFFDDPSTLSINISTLEYNTTTQV</sequence>
<dbReference type="Proteomes" id="UP000681967">
    <property type="component" value="Unassembled WGS sequence"/>
</dbReference>
<dbReference type="AlphaFoldDB" id="A0A8S3G1H3"/>
<accession>A0A8S3G1H3</accession>
<gene>
    <name evidence="1" type="ORF">BYL167_LOCUS70717</name>
    <name evidence="2" type="ORF">GIL414_LOCUS81235</name>
</gene>
<evidence type="ECO:0000313" key="1">
    <source>
        <dbReference type="EMBL" id="CAF5143680.1"/>
    </source>
</evidence>
<organism evidence="1 3">
    <name type="scientific">Rotaria magnacalcarata</name>
    <dbReference type="NCBI Taxonomy" id="392030"/>
    <lineage>
        <taxon>Eukaryota</taxon>
        <taxon>Metazoa</taxon>
        <taxon>Spiralia</taxon>
        <taxon>Gnathifera</taxon>
        <taxon>Rotifera</taxon>
        <taxon>Eurotatoria</taxon>
        <taxon>Bdelloidea</taxon>
        <taxon>Philodinida</taxon>
        <taxon>Philodinidae</taxon>
        <taxon>Rotaria</taxon>
    </lineage>
</organism>
<name>A0A8S3G1H3_9BILA</name>
<comment type="caution">
    <text evidence="1">The sequence shown here is derived from an EMBL/GenBank/DDBJ whole genome shotgun (WGS) entry which is preliminary data.</text>
</comment>
<evidence type="ECO:0000313" key="3">
    <source>
        <dbReference type="Proteomes" id="UP000681967"/>
    </source>
</evidence>
<evidence type="ECO:0000313" key="2">
    <source>
        <dbReference type="EMBL" id="CAF5215197.1"/>
    </source>
</evidence>
<reference evidence="1" key="1">
    <citation type="submission" date="2021-02" db="EMBL/GenBank/DDBJ databases">
        <authorList>
            <person name="Nowell W R."/>
        </authorList>
    </citation>
    <scope>NUCLEOTIDE SEQUENCE</scope>
</reference>
<protein>
    <submittedName>
        <fullName evidence="1">Uncharacterized protein</fullName>
    </submittedName>
</protein>
<feature type="non-terminal residue" evidence="1">
    <location>
        <position position="1"/>
    </location>
</feature>
<dbReference type="Proteomes" id="UP000681720">
    <property type="component" value="Unassembled WGS sequence"/>
</dbReference>
<dbReference type="EMBL" id="CAJOBH010253455">
    <property type="protein sequence ID" value="CAF5143680.1"/>
    <property type="molecule type" value="Genomic_DNA"/>
</dbReference>
<feature type="non-terminal residue" evidence="1">
    <location>
        <position position="92"/>
    </location>
</feature>